<dbReference type="eggNOG" id="COG3405">
    <property type="taxonomic scope" value="Bacteria"/>
</dbReference>
<reference evidence="1 2" key="1">
    <citation type="submission" date="2006-12" db="EMBL/GenBank/DDBJ databases">
        <title>Complete sequence of Chlorobium phaeobacteroides DSM 266.</title>
        <authorList>
            <consortium name="US DOE Joint Genome Institute"/>
            <person name="Copeland A."/>
            <person name="Lucas S."/>
            <person name="Lapidus A."/>
            <person name="Barry K."/>
            <person name="Detter J.C."/>
            <person name="Glavina del Rio T."/>
            <person name="Hammon N."/>
            <person name="Israni S."/>
            <person name="Pitluck S."/>
            <person name="Goltsman E."/>
            <person name="Schmutz J."/>
            <person name="Larimer F."/>
            <person name="Land M."/>
            <person name="Hauser L."/>
            <person name="Mikhailova N."/>
            <person name="Li T."/>
            <person name="Overmann J."/>
            <person name="Bryant D.A."/>
            <person name="Richardson P."/>
        </authorList>
    </citation>
    <scope>NUCLEOTIDE SEQUENCE [LARGE SCALE GENOMIC DNA]</scope>
    <source>
        <strain evidence="1 2">DSM 266</strain>
    </source>
</reference>
<evidence type="ECO:0000313" key="1">
    <source>
        <dbReference type="EMBL" id="ABL65630.1"/>
    </source>
</evidence>
<dbReference type="Proteomes" id="UP000008701">
    <property type="component" value="Chromosome"/>
</dbReference>
<accession>A1BGV3</accession>
<protein>
    <submittedName>
        <fullName evidence="1">Uncharacterized protein</fullName>
    </submittedName>
</protein>
<dbReference type="InterPro" id="IPR056908">
    <property type="entry name" value="Gp80-like"/>
</dbReference>
<dbReference type="AlphaFoldDB" id="A1BGV3"/>
<organism evidence="1 2">
    <name type="scientific">Chlorobium phaeobacteroides (strain DSM 266 / SMG 266 / 2430)</name>
    <dbReference type="NCBI Taxonomy" id="290317"/>
    <lineage>
        <taxon>Bacteria</taxon>
        <taxon>Pseudomonadati</taxon>
        <taxon>Chlorobiota</taxon>
        <taxon>Chlorobiia</taxon>
        <taxon>Chlorobiales</taxon>
        <taxon>Chlorobiaceae</taxon>
        <taxon>Chlorobium/Pelodictyon group</taxon>
        <taxon>Chlorobium</taxon>
    </lineage>
</organism>
<dbReference type="RefSeq" id="WP_011745440.1">
    <property type="nucleotide sequence ID" value="NC_008639.1"/>
</dbReference>
<dbReference type="OrthoDB" id="8566416at2"/>
<name>A1BGV3_CHLPD</name>
<dbReference type="EMBL" id="CP000492">
    <property type="protein sequence ID" value="ABL65630.1"/>
    <property type="molecule type" value="Genomic_DNA"/>
</dbReference>
<dbReference type="HOGENOM" id="CLU_153639_0_0_10"/>
<dbReference type="KEGG" id="cph:Cpha266_1609"/>
<sequence length="127" mass="13057">MGSLTDYFENKINGHVFSGVAWTPPTTFYASLFTVAPGEAGGGTEATAGAYARVAFTCSTTGSVSSNVAIVEFPVSTTDHGAIAAIGIHDALTAGNLCAFHVLSPTKTYNIGETIRVPVGQLTLTLD</sequence>
<keyword evidence="2" id="KW-1185">Reference proteome</keyword>
<gene>
    <name evidence="1" type="ordered locus">Cpha266_1609</name>
</gene>
<proteinExistence type="predicted"/>
<dbReference type="STRING" id="290317.Cpha266_1609"/>
<evidence type="ECO:0000313" key="2">
    <source>
        <dbReference type="Proteomes" id="UP000008701"/>
    </source>
</evidence>
<dbReference type="Pfam" id="PF23140">
    <property type="entry name" value="Gp80"/>
    <property type="match status" value="1"/>
</dbReference>